<sequence>MPPAVVLVTGVSRWLGGALAAELARDPAIDRVIGVDTVPPSAELLRRLGRTEFVRADIRNPLIGKVIATAGVDTVVHMNISSTPAGAGGRGPMKELNVIGTMQLLAACQRAPSVRRLVLKSTSAVYGASPRDPAVFTERMQARRVPSGGFAKDSLDIEGYVRSFSRRRPDVGVAVLRFTNFIGPRIDSVLTGFLRMPVVPTALGYDARVQLLHEDDALGVLTRATTGEFAGTVNVGGEGTLLLSQVIRRLGRLQLPVPSPALGSLGRLTRRFGYVDYSPEQMRFLNFGRVVDTTVLRTEFGYTPRYTTSEALADYARTVPPVVPPDLVGDLAGRAEGLVHRAGSVASSVASTVGTTVHGRLRPAPAPPGLRAVRDA</sequence>
<name>A0A1M5ML64_9ACTN</name>
<proteinExistence type="predicted"/>
<organism evidence="2 3">
    <name type="scientific">Geodermatophilus nigrescens</name>
    <dbReference type="NCBI Taxonomy" id="1070870"/>
    <lineage>
        <taxon>Bacteria</taxon>
        <taxon>Bacillati</taxon>
        <taxon>Actinomycetota</taxon>
        <taxon>Actinomycetes</taxon>
        <taxon>Geodermatophilales</taxon>
        <taxon>Geodermatophilaceae</taxon>
        <taxon>Geodermatophilus</taxon>
    </lineage>
</organism>
<dbReference type="InterPro" id="IPR001509">
    <property type="entry name" value="Epimerase_deHydtase"/>
</dbReference>
<dbReference type="Gene3D" id="3.40.50.720">
    <property type="entry name" value="NAD(P)-binding Rossmann-like Domain"/>
    <property type="match status" value="1"/>
</dbReference>
<dbReference type="EMBL" id="FQVX01000003">
    <property type="protein sequence ID" value="SHG77975.1"/>
    <property type="molecule type" value="Genomic_DNA"/>
</dbReference>
<keyword evidence="3" id="KW-1185">Reference proteome</keyword>
<dbReference type="STRING" id="1070870.SAMN05444351_3202"/>
<dbReference type="SUPFAM" id="SSF51735">
    <property type="entry name" value="NAD(P)-binding Rossmann-fold domains"/>
    <property type="match status" value="1"/>
</dbReference>
<dbReference type="Pfam" id="PF01370">
    <property type="entry name" value="Epimerase"/>
    <property type="match status" value="1"/>
</dbReference>
<dbReference type="PANTHER" id="PTHR43245:SF52">
    <property type="entry name" value="NAD-DEPENDENT EPIMERASE_DEHYDRATASE"/>
    <property type="match status" value="1"/>
</dbReference>
<dbReference type="RefSeq" id="WP_073421258.1">
    <property type="nucleotide sequence ID" value="NZ_FQVX01000003.1"/>
</dbReference>
<protein>
    <submittedName>
        <fullName evidence="2">UDP-glucose 4-epimerase</fullName>
    </submittedName>
</protein>
<dbReference type="PANTHER" id="PTHR43245">
    <property type="entry name" value="BIFUNCTIONAL POLYMYXIN RESISTANCE PROTEIN ARNA"/>
    <property type="match status" value="1"/>
</dbReference>
<dbReference type="OrthoDB" id="3205647at2"/>
<gene>
    <name evidence="2" type="ORF">SAMN05444351_3202</name>
</gene>
<dbReference type="AlphaFoldDB" id="A0A1M5ML64"/>
<dbReference type="Proteomes" id="UP000184471">
    <property type="component" value="Unassembled WGS sequence"/>
</dbReference>
<evidence type="ECO:0000259" key="1">
    <source>
        <dbReference type="Pfam" id="PF01370"/>
    </source>
</evidence>
<dbReference type="InterPro" id="IPR036291">
    <property type="entry name" value="NAD(P)-bd_dom_sf"/>
</dbReference>
<accession>A0A1M5ML64</accession>
<dbReference type="InterPro" id="IPR050177">
    <property type="entry name" value="Lipid_A_modif_metabolic_enz"/>
</dbReference>
<feature type="domain" description="NAD-dependent epimerase/dehydratase" evidence="1">
    <location>
        <begin position="6"/>
        <end position="193"/>
    </location>
</feature>
<evidence type="ECO:0000313" key="2">
    <source>
        <dbReference type="EMBL" id="SHG77975.1"/>
    </source>
</evidence>
<reference evidence="2 3" key="1">
    <citation type="submission" date="2016-11" db="EMBL/GenBank/DDBJ databases">
        <authorList>
            <person name="Jaros S."/>
            <person name="Januszkiewicz K."/>
            <person name="Wedrychowicz H."/>
        </authorList>
    </citation>
    <scope>NUCLEOTIDE SEQUENCE [LARGE SCALE GENOMIC DNA]</scope>
    <source>
        <strain evidence="2 3">DSM 45408</strain>
    </source>
</reference>
<evidence type="ECO:0000313" key="3">
    <source>
        <dbReference type="Proteomes" id="UP000184471"/>
    </source>
</evidence>